<accession>A0A2Z4HVL7</accession>
<dbReference type="AlphaFoldDB" id="A0A2Z4HVL7"/>
<proteinExistence type="predicted"/>
<dbReference type="InterPro" id="IPR010359">
    <property type="entry name" value="IrrE_HExxH"/>
</dbReference>
<feature type="compositionally biased region" description="Polar residues" evidence="1">
    <location>
        <begin position="448"/>
        <end position="457"/>
    </location>
</feature>
<organism evidence="4">
    <name type="scientific">Listeria welshimeri</name>
    <dbReference type="NCBI Taxonomy" id="1643"/>
    <lineage>
        <taxon>Bacteria</taxon>
        <taxon>Bacillati</taxon>
        <taxon>Bacillota</taxon>
        <taxon>Bacilli</taxon>
        <taxon>Bacillales</taxon>
        <taxon>Listeriaceae</taxon>
        <taxon>Listeria</taxon>
    </lineage>
</organism>
<name>A0A2Z4HVL7_LISWE</name>
<dbReference type="EMBL" id="MH382833">
    <property type="protein sequence ID" value="AWW22396.1"/>
    <property type="molecule type" value="Genomic_DNA"/>
</dbReference>
<evidence type="ECO:0000259" key="2">
    <source>
        <dbReference type="Pfam" id="PF06114"/>
    </source>
</evidence>
<keyword evidence="4" id="KW-0614">Plasmid</keyword>
<feature type="domain" description="N-terminal" evidence="3">
    <location>
        <begin position="18"/>
        <end position="123"/>
    </location>
</feature>
<evidence type="ECO:0000259" key="3">
    <source>
        <dbReference type="Pfam" id="PF08401"/>
    </source>
</evidence>
<dbReference type="Pfam" id="PF08401">
    <property type="entry name" value="ArdcN"/>
    <property type="match status" value="1"/>
</dbReference>
<reference evidence="5 6" key="1">
    <citation type="submission" date="2017-09" db="EMBL/GenBank/DDBJ databases">
        <title>Draft Genomes of 144 Listeria Monocytogenes isolates from foods.</title>
        <authorList>
            <person name="Wu C.H."/>
            <person name="Ng J."/>
            <person name="Kiang D."/>
            <person name="Chen C.-Y."/>
            <person name="Frink S."/>
            <person name="Lafrades M."/>
            <person name="Morales C."/>
            <person name="Park P."/>
            <person name="Zwick M."/>
        </authorList>
    </citation>
    <scope>NUCLEOTIDE SEQUENCE [LARGE SCALE GENOMIC DNA]</scope>
    <source>
        <strain evidence="5 6">CDPHFDLB-F14M01633.75-2</strain>
    </source>
</reference>
<evidence type="ECO:0000256" key="1">
    <source>
        <dbReference type="SAM" id="MobiDB-lite"/>
    </source>
</evidence>
<gene>
    <name evidence="5" type="ORF">AFZ32_12885</name>
    <name evidence="4" type="ORF">pLIS100105</name>
</gene>
<evidence type="ECO:0000313" key="4">
    <source>
        <dbReference type="EMBL" id="AWW22396.1"/>
    </source>
</evidence>
<geneLocation type="plasmid" evidence="4">
    <name>pLIS1</name>
</geneLocation>
<dbReference type="RefSeq" id="WP_003725260.1">
    <property type="nucleotide sequence ID" value="NZ_JAERVU010000008.1"/>
</dbReference>
<reference evidence="4" key="2">
    <citation type="submission" date="2018-05" db="EMBL/GenBank/DDBJ databases">
        <title>Prevalence of plasmid-borne benzalkonium chloride resistance cassette bcrABC and cadmium resistance cadA genes in nonpathogenic Listeria spp. isolated from food-processing environments.</title>
        <authorList>
            <person name="Korsak D."/>
            <person name="Chmielowska C."/>
            <person name="Szuplewska M."/>
            <person name="Bartosik D."/>
        </authorList>
    </citation>
    <scope>NUCLEOTIDE SEQUENCE</scope>
    <source>
        <strain evidence="4">40/07</strain>
        <plasmid evidence="4">pLIS1</plasmid>
    </source>
</reference>
<keyword evidence="6" id="KW-1185">Reference proteome</keyword>
<protein>
    <submittedName>
        <fullName evidence="4">ImmA/IrrE family metallo-endopeptidase</fullName>
    </submittedName>
</protein>
<feature type="compositionally biased region" description="Polar residues" evidence="1">
    <location>
        <begin position="430"/>
        <end position="440"/>
    </location>
</feature>
<feature type="region of interest" description="Disordered" evidence="1">
    <location>
        <begin position="427"/>
        <end position="457"/>
    </location>
</feature>
<sequence>MAKKQYKVKSPEEKKLEKQQLMDNMFKKMETYTKDPVEMKKLLTFMSNFHQYSSRNKFLINAQFNGAIGVGSFDFFKKKGFSVQKGEKGIKIFVPKNVTWFKRGNETVSLSKATKEEKEKIKQGIIRTQTKTSFGIGNVFDISQTDATEADIPKLFPNRHATYQVENQEQIEKAFVAVSNQMGIPVQNGKESRIELGVAFGGYAQYFDGDTLKEEIVLNPRNSAGENVRVLAHELSHAYLHSAKRIEEQEKKGNPIIYTTEVKELQAEMTAYVVAHHLGVDTEDTSLPYMAEWTRNGQEIEEKYKTLEEVNEAADYLIKNFDEQYDRLTTTRDLEKETLVKENAEIKVFGEEDYINEYRNTVIKQAQNDSFKAESMPFSETMMKFEDGEEPVKLHEIQLKTLNDLQSDFRFNNDERKHIHQLYQELQEKGVQSESKQSPSFKHASNLYKKSTTSIKR</sequence>
<dbReference type="Pfam" id="PF06114">
    <property type="entry name" value="Peptidase_M78"/>
    <property type="match status" value="1"/>
</dbReference>
<dbReference type="EMBL" id="NYPG01000009">
    <property type="protein sequence ID" value="PDK40347.1"/>
    <property type="molecule type" value="Genomic_DNA"/>
</dbReference>
<dbReference type="GO" id="GO:0003697">
    <property type="term" value="F:single-stranded DNA binding"/>
    <property type="evidence" value="ECO:0007669"/>
    <property type="project" value="InterPro"/>
</dbReference>
<feature type="domain" description="IrrE N-terminal-like" evidence="2">
    <location>
        <begin position="206"/>
        <end position="283"/>
    </location>
</feature>
<evidence type="ECO:0000313" key="5">
    <source>
        <dbReference type="EMBL" id="PDK40347.1"/>
    </source>
</evidence>
<dbReference type="InterPro" id="IPR013610">
    <property type="entry name" value="ArdC_N"/>
</dbReference>
<dbReference type="Proteomes" id="UP000219632">
    <property type="component" value="Unassembled WGS sequence"/>
</dbReference>
<evidence type="ECO:0000313" key="6">
    <source>
        <dbReference type="Proteomes" id="UP000219632"/>
    </source>
</evidence>